<dbReference type="FunFam" id="3.40.710.10:FF:000024">
    <property type="entry name" value="Penicillin-binding protein 2"/>
    <property type="match status" value="1"/>
</dbReference>
<keyword evidence="12" id="KW-0472">Membrane</keyword>
<evidence type="ECO:0000256" key="4">
    <source>
        <dbReference type="ARBA" id="ARBA00022519"/>
    </source>
</evidence>
<dbReference type="GO" id="GO:0009252">
    <property type="term" value="P:peptidoglycan biosynthetic process"/>
    <property type="evidence" value="ECO:0007669"/>
    <property type="project" value="UniProtKB-KW"/>
</dbReference>
<dbReference type="SUPFAM" id="SSF56519">
    <property type="entry name" value="Penicillin binding protein dimerisation domain"/>
    <property type="match status" value="1"/>
</dbReference>
<keyword evidence="6" id="KW-0645">Protease</keyword>
<dbReference type="PaxDb" id="309799-DICTH_1295"/>
<dbReference type="Pfam" id="PF00905">
    <property type="entry name" value="Transpeptidase"/>
    <property type="match status" value="1"/>
</dbReference>
<dbReference type="GO" id="GO:0008360">
    <property type="term" value="P:regulation of cell shape"/>
    <property type="evidence" value="ECO:0007669"/>
    <property type="project" value="UniProtKB-KW"/>
</dbReference>
<dbReference type="GO" id="GO:0008658">
    <property type="term" value="F:penicillin binding"/>
    <property type="evidence" value="ECO:0007669"/>
    <property type="project" value="InterPro"/>
</dbReference>
<dbReference type="EMBL" id="CP001146">
    <property type="protein sequence ID" value="ACI19069.1"/>
    <property type="molecule type" value="Genomic_DNA"/>
</dbReference>
<dbReference type="Proteomes" id="UP000001733">
    <property type="component" value="Chromosome"/>
</dbReference>
<dbReference type="GO" id="GO:0071972">
    <property type="term" value="F:peptidoglycan L,D-transpeptidase activity"/>
    <property type="evidence" value="ECO:0007669"/>
    <property type="project" value="TreeGrafter"/>
</dbReference>
<keyword evidence="4" id="KW-0997">Cell inner membrane</keyword>
<evidence type="ECO:0000313" key="17">
    <source>
        <dbReference type="Proteomes" id="UP000001733"/>
    </source>
</evidence>
<feature type="domain" description="Penicillin-binding protein transpeptidase" evidence="14">
    <location>
        <begin position="246"/>
        <end position="565"/>
    </location>
</feature>
<evidence type="ECO:0000256" key="1">
    <source>
        <dbReference type="ARBA" id="ARBA00004167"/>
    </source>
</evidence>
<dbReference type="Gene3D" id="3.90.1310.10">
    <property type="entry name" value="Penicillin-binding protein 2a (Domain 2)"/>
    <property type="match status" value="1"/>
</dbReference>
<gene>
    <name evidence="16" type="ordered locus">DICTH_1295</name>
</gene>
<dbReference type="PANTHER" id="PTHR30627:SF2">
    <property type="entry name" value="PEPTIDOGLYCAN D,D-TRANSPEPTIDASE MRDA"/>
    <property type="match status" value="1"/>
</dbReference>
<keyword evidence="10" id="KW-0573">Peptidoglycan synthesis</keyword>
<name>B5YF07_DICT6</name>
<dbReference type="eggNOG" id="COG0768">
    <property type="taxonomic scope" value="Bacteria"/>
</dbReference>
<dbReference type="GO" id="GO:0071555">
    <property type="term" value="P:cell wall organization"/>
    <property type="evidence" value="ECO:0007669"/>
    <property type="project" value="UniProtKB-KW"/>
</dbReference>
<protein>
    <submittedName>
        <fullName evidence="16">Penicillin-binding protein 2</fullName>
    </submittedName>
</protein>
<organism evidence="16 17">
    <name type="scientific">Dictyoglomus thermophilum (strain ATCC 35947 / DSM 3960 / H-6-12)</name>
    <dbReference type="NCBI Taxonomy" id="309799"/>
    <lineage>
        <taxon>Bacteria</taxon>
        <taxon>Pseudomonadati</taxon>
        <taxon>Dictyoglomota</taxon>
        <taxon>Dictyoglomia</taxon>
        <taxon>Dictyoglomales</taxon>
        <taxon>Dictyoglomaceae</taxon>
        <taxon>Dictyoglomus</taxon>
    </lineage>
</organism>
<evidence type="ECO:0000256" key="6">
    <source>
        <dbReference type="ARBA" id="ARBA00022670"/>
    </source>
</evidence>
<keyword evidence="13" id="KW-0961">Cell wall biogenesis/degradation</keyword>
<keyword evidence="11" id="KW-1133">Transmembrane helix</keyword>
<keyword evidence="8" id="KW-0378">Hydrolase</keyword>
<keyword evidence="17" id="KW-1185">Reference proteome</keyword>
<reference evidence="16 17" key="1">
    <citation type="journal article" date="2014" name="Genome Announc.">
        <title>Complete Genome Sequence of the Extreme Thermophile Dictyoglomus thermophilum H-6-12.</title>
        <authorList>
            <person name="Coil D.A."/>
            <person name="Badger J.H."/>
            <person name="Forberger H.C."/>
            <person name="Riggs F."/>
            <person name="Madupu R."/>
            <person name="Fedorova N."/>
            <person name="Ward N."/>
            <person name="Robb F.T."/>
            <person name="Eisen J.A."/>
        </authorList>
    </citation>
    <scope>NUCLEOTIDE SEQUENCE [LARGE SCALE GENOMIC DNA]</scope>
    <source>
        <strain evidence="17">ATCC 35947 / DSM 3960 / H-6-12</strain>
    </source>
</reference>
<keyword evidence="5" id="KW-0121">Carboxypeptidase</keyword>
<dbReference type="InterPro" id="IPR050515">
    <property type="entry name" value="Beta-lactam/transpept"/>
</dbReference>
<evidence type="ECO:0000256" key="13">
    <source>
        <dbReference type="ARBA" id="ARBA00023316"/>
    </source>
</evidence>
<evidence type="ECO:0000256" key="8">
    <source>
        <dbReference type="ARBA" id="ARBA00022801"/>
    </source>
</evidence>
<dbReference type="RefSeq" id="WP_012547701.1">
    <property type="nucleotide sequence ID" value="NC_011297.1"/>
</dbReference>
<feature type="domain" description="Penicillin-binding protein dimerisation" evidence="15">
    <location>
        <begin position="47"/>
        <end position="204"/>
    </location>
</feature>
<sequence length="574" mass="64462">MSKELVFKRIIELGLILILLRLFYLQVYNKDFYADLSERNYLKSMVLPAPRGIIYDRNNNILAENKIVYSLYLIPPYKFEKSKISKLSEIVGVKIEDIQKIYEKISPYMPAYLLKRKLTPKEIILLEANRDSLPSFTINMEFDRSYPYGTIAAHVLGYMGEVSKEELESEEADYSLGEKSGKYGLEASYEKVLRGKKGFRGVSLYASKDKRIITAQKDPIPGKSIVTSIDIELQRVAEEALGEEKGVIIVSNPWTGEILALVSHPSFDPNKFIEGFTKKEWEDLIKNPDNPLNNRAISSLYPPGSIFKLIVALSALENKKVSPDDRFFCPGEYWMGKYIFKCWKKGGHGRLDFIDGIAQSCNVVFFNVGLRVGDRVIEDYARRFFLDSKTGIDLPGELRGFIPSREWKGNKLKEPWYPGDTLNLSIGQGYVLVTPIEIHAMMSIIATEGMLYKPHLVSKIIGVDGSEEIVKPELIGKVNISPSSWSVLKKGMRKVVDEGTGLATRIPGVNISGKTGTAENPHGESHAWFSCFFPSENPQYVVTVFVEHGKSGGGRAAPIAKKVIEYIVKGGIKN</sequence>
<evidence type="ECO:0000256" key="10">
    <source>
        <dbReference type="ARBA" id="ARBA00022984"/>
    </source>
</evidence>
<dbReference type="PANTHER" id="PTHR30627">
    <property type="entry name" value="PEPTIDOGLYCAN D,D-TRANSPEPTIDASE"/>
    <property type="match status" value="1"/>
</dbReference>
<dbReference type="SUPFAM" id="SSF56601">
    <property type="entry name" value="beta-lactamase/transpeptidase-like"/>
    <property type="match status" value="1"/>
</dbReference>
<comment type="subcellular location">
    <subcellularLocation>
        <location evidence="2">Cell membrane</location>
    </subcellularLocation>
    <subcellularLocation>
        <location evidence="1">Membrane</location>
        <topology evidence="1">Single-pass membrane protein</topology>
    </subcellularLocation>
</comment>
<evidence type="ECO:0000259" key="15">
    <source>
        <dbReference type="Pfam" id="PF03717"/>
    </source>
</evidence>
<dbReference type="InterPro" id="IPR005311">
    <property type="entry name" value="PBP_dimer"/>
</dbReference>
<evidence type="ECO:0000256" key="7">
    <source>
        <dbReference type="ARBA" id="ARBA00022692"/>
    </source>
</evidence>
<evidence type="ECO:0000256" key="11">
    <source>
        <dbReference type="ARBA" id="ARBA00022989"/>
    </source>
</evidence>
<dbReference type="InterPro" id="IPR012338">
    <property type="entry name" value="Beta-lactam/transpept-like"/>
</dbReference>
<dbReference type="KEGG" id="dth:DICTH_1295"/>
<dbReference type="OrthoDB" id="9766847at2"/>
<dbReference type="HOGENOM" id="CLU_009289_1_2_0"/>
<dbReference type="STRING" id="309799.DICTH_1295"/>
<dbReference type="InterPro" id="IPR001460">
    <property type="entry name" value="PCN-bd_Tpept"/>
</dbReference>
<dbReference type="InterPro" id="IPR017790">
    <property type="entry name" value="Penicillin-binding_protein_2"/>
</dbReference>
<evidence type="ECO:0000256" key="12">
    <source>
        <dbReference type="ARBA" id="ARBA00023136"/>
    </source>
</evidence>
<dbReference type="GO" id="GO:0006508">
    <property type="term" value="P:proteolysis"/>
    <property type="evidence" value="ECO:0007669"/>
    <property type="project" value="UniProtKB-KW"/>
</dbReference>
<evidence type="ECO:0000256" key="5">
    <source>
        <dbReference type="ARBA" id="ARBA00022645"/>
    </source>
</evidence>
<keyword evidence="3" id="KW-1003">Cell membrane</keyword>
<evidence type="ECO:0000259" key="14">
    <source>
        <dbReference type="Pfam" id="PF00905"/>
    </source>
</evidence>
<dbReference type="GO" id="GO:0005886">
    <property type="term" value="C:plasma membrane"/>
    <property type="evidence" value="ECO:0007669"/>
    <property type="project" value="UniProtKB-SubCell"/>
</dbReference>
<accession>B5YF07</accession>
<dbReference type="Gene3D" id="3.30.1390.30">
    <property type="entry name" value="Penicillin-binding protein 2a, domain 3"/>
    <property type="match status" value="1"/>
</dbReference>
<keyword evidence="7" id="KW-0812">Transmembrane</keyword>
<evidence type="ECO:0000313" key="16">
    <source>
        <dbReference type="EMBL" id="ACI19069.1"/>
    </source>
</evidence>
<dbReference type="NCBIfam" id="TIGR03423">
    <property type="entry name" value="pbp2_mrdA"/>
    <property type="match status" value="1"/>
</dbReference>
<evidence type="ECO:0000256" key="2">
    <source>
        <dbReference type="ARBA" id="ARBA00004236"/>
    </source>
</evidence>
<keyword evidence="9" id="KW-0133">Cell shape</keyword>
<dbReference type="AlphaFoldDB" id="B5YF07"/>
<dbReference type="GO" id="GO:0009002">
    <property type="term" value="F:serine-type D-Ala-D-Ala carboxypeptidase activity"/>
    <property type="evidence" value="ECO:0007669"/>
    <property type="project" value="InterPro"/>
</dbReference>
<evidence type="ECO:0000256" key="3">
    <source>
        <dbReference type="ARBA" id="ARBA00022475"/>
    </source>
</evidence>
<proteinExistence type="predicted"/>
<dbReference type="InterPro" id="IPR036138">
    <property type="entry name" value="PBP_dimer_sf"/>
</dbReference>
<evidence type="ECO:0000256" key="9">
    <source>
        <dbReference type="ARBA" id="ARBA00022960"/>
    </source>
</evidence>
<dbReference type="Pfam" id="PF03717">
    <property type="entry name" value="PBP_dimer"/>
    <property type="match status" value="1"/>
</dbReference>
<dbReference type="Gene3D" id="3.40.710.10">
    <property type="entry name" value="DD-peptidase/beta-lactamase superfamily"/>
    <property type="match status" value="1"/>
</dbReference>